<proteinExistence type="predicted"/>
<dbReference type="EnsemblMetazoa" id="BGLB025236-RA">
    <property type="protein sequence ID" value="BGLB025236-PA"/>
    <property type="gene ID" value="BGLB025236"/>
</dbReference>
<evidence type="ECO:0000313" key="2">
    <source>
        <dbReference type="Proteomes" id="UP000076420"/>
    </source>
</evidence>
<protein>
    <submittedName>
        <fullName evidence="1">Uncharacterized protein</fullName>
    </submittedName>
</protein>
<dbReference type="KEGG" id="bgt:106063852"/>
<dbReference type="Proteomes" id="UP000076420">
    <property type="component" value="Unassembled WGS sequence"/>
</dbReference>
<reference evidence="1" key="1">
    <citation type="submission" date="2020-05" db="UniProtKB">
        <authorList>
            <consortium name="EnsemblMetazoa"/>
        </authorList>
    </citation>
    <scope>IDENTIFICATION</scope>
    <source>
        <strain evidence="1">BB02</strain>
    </source>
</reference>
<dbReference type="VEuPathDB" id="VectorBase:BGLAX_042807"/>
<sequence>MKQRFELFHPTTERLDDFLQNNLKPLDAALWDNNLKPLNAALWDNNLKPLNAALWDNNLKPLNAALWNVLRPLLLLSHGQATVQRGFSCNKEVIIDNMHQQTLVAQRRICDFLKINGGVLKVAINKTITNSCCLWTSELSTIFRKRKKPNQLRRPNI</sequence>
<accession>A0A2C9KZF2</accession>
<dbReference type="AlphaFoldDB" id="A0A2C9KZF2"/>
<organism evidence="1 2">
    <name type="scientific">Biomphalaria glabrata</name>
    <name type="common">Bloodfluke planorb</name>
    <name type="synonym">Freshwater snail</name>
    <dbReference type="NCBI Taxonomy" id="6526"/>
    <lineage>
        <taxon>Eukaryota</taxon>
        <taxon>Metazoa</taxon>
        <taxon>Spiralia</taxon>
        <taxon>Lophotrochozoa</taxon>
        <taxon>Mollusca</taxon>
        <taxon>Gastropoda</taxon>
        <taxon>Heterobranchia</taxon>
        <taxon>Euthyneura</taxon>
        <taxon>Panpulmonata</taxon>
        <taxon>Hygrophila</taxon>
        <taxon>Lymnaeoidea</taxon>
        <taxon>Planorbidae</taxon>
        <taxon>Biomphalaria</taxon>
    </lineage>
</organism>
<gene>
    <name evidence="1" type="primary">106063852</name>
</gene>
<name>A0A2C9KZF2_BIOGL</name>
<dbReference type="VEuPathDB" id="VectorBase:BGLB025236"/>
<evidence type="ECO:0000313" key="1">
    <source>
        <dbReference type="EnsemblMetazoa" id="BGLB025236-PA"/>
    </source>
</evidence>